<evidence type="ECO:0000256" key="3">
    <source>
        <dbReference type="ARBA" id="ARBA00020987"/>
    </source>
</evidence>
<dbReference type="InterPro" id="IPR030445">
    <property type="entry name" value="H3-K79_meTrfase"/>
</dbReference>
<organism evidence="15 16">
    <name type="scientific">Folsomia candida</name>
    <name type="common">Springtail</name>
    <dbReference type="NCBI Taxonomy" id="158441"/>
    <lineage>
        <taxon>Eukaryota</taxon>
        <taxon>Metazoa</taxon>
        <taxon>Ecdysozoa</taxon>
        <taxon>Arthropoda</taxon>
        <taxon>Hexapoda</taxon>
        <taxon>Collembola</taxon>
        <taxon>Entomobryomorpha</taxon>
        <taxon>Isotomoidea</taxon>
        <taxon>Isotomidae</taxon>
        <taxon>Proisotominae</taxon>
        <taxon>Folsomia</taxon>
    </lineage>
</organism>
<feature type="compositionally biased region" description="Polar residues" evidence="13">
    <location>
        <begin position="392"/>
        <end position="406"/>
    </location>
</feature>
<feature type="compositionally biased region" description="Low complexity" evidence="13">
    <location>
        <begin position="2013"/>
        <end position="2024"/>
    </location>
</feature>
<comment type="miscellaneous">
    <text evidence="11">In contrast to other lysine histone methyltransferases, it does not contain a SET domain, suggesting the existence of another mechanism for methylation of lysine residues of histones.</text>
</comment>
<evidence type="ECO:0000256" key="10">
    <source>
        <dbReference type="ARBA" id="ARBA00047770"/>
    </source>
</evidence>
<feature type="compositionally biased region" description="Basic residues" evidence="13">
    <location>
        <begin position="532"/>
        <end position="543"/>
    </location>
</feature>
<evidence type="ECO:0000256" key="1">
    <source>
        <dbReference type="ARBA" id="ARBA00004123"/>
    </source>
</evidence>
<feature type="region of interest" description="Disordered" evidence="13">
    <location>
        <begin position="511"/>
        <end position="543"/>
    </location>
</feature>
<feature type="region of interest" description="Disordered" evidence="13">
    <location>
        <begin position="1793"/>
        <end position="2073"/>
    </location>
</feature>
<feature type="region of interest" description="Disordered" evidence="13">
    <location>
        <begin position="939"/>
        <end position="1008"/>
    </location>
</feature>
<dbReference type="Gene3D" id="1.10.260.60">
    <property type="match status" value="1"/>
</dbReference>
<gene>
    <name evidence="15" type="ORF">Fcan01_23582</name>
</gene>
<comment type="catalytic activity">
    <reaction evidence="10 11">
        <text>L-lysyl(79)-[histone H3] + 3 S-adenosyl-L-methionine = N(6),N(6),N(6)-trimethyl-L-lysyl(79)-[histone H3] + 3 S-adenosyl-L-homocysteine + 3 H(+)</text>
        <dbReference type="Rhea" id="RHEA:60328"/>
        <dbReference type="Rhea" id="RHEA-COMP:15549"/>
        <dbReference type="Rhea" id="RHEA-COMP:15552"/>
        <dbReference type="ChEBI" id="CHEBI:15378"/>
        <dbReference type="ChEBI" id="CHEBI:29969"/>
        <dbReference type="ChEBI" id="CHEBI:57856"/>
        <dbReference type="ChEBI" id="CHEBI:59789"/>
        <dbReference type="ChEBI" id="CHEBI:61961"/>
        <dbReference type="EC" id="2.1.1.360"/>
    </reaction>
</comment>
<feature type="compositionally biased region" description="Polar residues" evidence="13">
    <location>
        <begin position="949"/>
        <end position="964"/>
    </location>
</feature>
<feature type="compositionally biased region" description="Low complexity" evidence="13">
    <location>
        <begin position="1980"/>
        <end position="1992"/>
    </location>
</feature>
<keyword evidence="7 11" id="KW-0156">Chromatin regulator</keyword>
<comment type="subcellular location">
    <subcellularLocation>
        <location evidence="1 11">Nucleus</location>
    </subcellularLocation>
</comment>
<dbReference type="InterPro" id="IPR025789">
    <property type="entry name" value="DOT1_dom"/>
</dbReference>
<evidence type="ECO:0000256" key="4">
    <source>
        <dbReference type="ARBA" id="ARBA00022603"/>
    </source>
</evidence>
<dbReference type="PANTHER" id="PTHR21451">
    <property type="entry name" value="HISTONE H3 METHYLTRANSFERASE"/>
    <property type="match status" value="1"/>
</dbReference>
<keyword evidence="12" id="KW-0175">Coiled coil</keyword>
<dbReference type="GO" id="GO:0000077">
    <property type="term" value="P:DNA damage checkpoint signaling"/>
    <property type="evidence" value="ECO:0007669"/>
    <property type="project" value="TreeGrafter"/>
</dbReference>
<evidence type="ECO:0000313" key="15">
    <source>
        <dbReference type="EMBL" id="OXA41786.1"/>
    </source>
</evidence>
<proteinExistence type="inferred from homology"/>
<evidence type="ECO:0000256" key="7">
    <source>
        <dbReference type="ARBA" id="ARBA00022853"/>
    </source>
</evidence>
<dbReference type="GO" id="GO:0006281">
    <property type="term" value="P:DNA repair"/>
    <property type="evidence" value="ECO:0007669"/>
    <property type="project" value="TreeGrafter"/>
</dbReference>
<feature type="compositionally biased region" description="Low complexity" evidence="13">
    <location>
        <begin position="1667"/>
        <end position="1696"/>
    </location>
</feature>
<feature type="region of interest" description="Disordered" evidence="13">
    <location>
        <begin position="1536"/>
        <end position="1779"/>
    </location>
</feature>
<feature type="compositionally biased region" description="Polar residues" evidence="13">
    <location>
        <begin position="1812"/>
        <end position="1830"/>
    </location>
</feature>
<dbReference type="STRING" id="158441.A0A226DC13"/>
<evidence type="ECO:0000313" key="16">
    <source>
        <dbReference type="Proteomes" id="UP000198287"/>
    </source>
</evidence>
<accession>A0A226DC13</accession>
<keyword evidence="6 11" id="KW-0949">S-adenosyl-L-methionine</keyword>
<dbReference type="InterPro" id="IPR029063">
    <property type="entry name" value="SAM-dependent_MTases_sf"/>
</dbReference>
<feature type="compositionally biased region" description="Polar residues" evidence="13">
    <location>
        <begin position="1600"/>
        <end position="1610"/>
    </location>
</feature>
<feature type="compositionally biased region" description="Basic residues" evidence="13">
    <location>
        <begin position="465"/>
        <end position="488"/>
    </location>
</feature>
<evidence type="ECO:0000256" key="6">
    <source>
        <dbReference type="ARBA" id="ARBA00022691"/>
    </source>
</evidence>
<feature type="compositionally biased region" description="Pro residues" evidence="13">
    <location>
        <begin position="1263"/>
        <end position="1278"/>
    </location>
</feature>
<feature type="region of interest" description="Disordered" evidence="13">
    <location>
        <begin position="1356"/>
        <end position="1479"/>
    </location>
</feature>
<comment type="similarity">
    <text evidence="11">Belongs to the class I-like SAM-binding methyltransferase superfamily. DOT1 family.</text>
</comment>
<dbReference type="EMBL" id="LNIX01000028">
    <property type="protein sequence ID" value="OXA41786.1"/>
    <property type="molecule type" value="Genomic_DNA"/>
</dbReference>
<sequence length="2073" mass="227619">MWISEEYRRNLSKMALELKLHSPAGVEPMIYTWPLNSVGSGKDRVDGGHEIAETIRWVCEDFPELKIAMENNCLNDYLPQSFESMKNLCDRYNRAIDSILQLEKGTSKPKERLNKQPSRLLLKHILQQVYNMAVTDPEKLNNYEPFSPEVYGETSFELICQMVDQIEISEDDVFIDLGSGVGQVVLQVAASTKCQNCYGIEKAEIPSTYAMDMNTHFRRWMKWYGKVHSEYTLLKGDFLHGDLQDLIKKATVVFVNNFAFGPTVDHKLKERFADLNDGARIVSSKTFCPLNFRITDRKLLMETMHVSELKPMKGSVSWTDKPVSYFLHVIDSTKLHRYFEKGKSGIREKEQASSSLHNRGRSKSMNIDHSSSSHSSRQHLTNGIKINGLKSIETSSNDSNNSLPKENNNEDLSDVSDEPSNGVVVGPTTRRAWSDWCSSRGKSSKENSEDDTVAPHSNRNNPKSGRGRPRGKKKVLRKKLSRSNKVRKVKMDIKDDDDPCLEAMLADSKQLDINLPPPPIQTTARGGSTAGRKPKGRLKKTKNKRGLKITGPKLSAIDFLHSQTLLSTSPQGKKLPAAKGTIDQKLTQLSSAATTGIIKHEEMPITTRNTPYALQKLLEMYKNQFLDAIETMKSPQYRRQLLDQVEVEKRRKEDLVIRKDQLDKHIAKLISDSTKLLRSKLEELNIQGEGATADTLLSEARNIVMRHKEIQAEVTKLQNEVAKLEKSKEAFVEERKKEMLEKCRQAGIVNGATLPDSDLEKICRKFLMTEITATLSYRKNLESRLAQYELDIVASEKEISALQQQHAVLQQHQKLQIVSVSPKSSSSSTATQQRKDKNMARSRSQEWPDIPDIGKINENNPEMLAKKILETGRKIEAGKLPRKSPERIANCRRKSGNNNSVVAMDHSSSYKDDTIPAPKVNFYEDRLKSIITSVLNEDPATGQQGQQGATSNNTIATPTTSPYTNYGPKSVTGRSVTSTTSYSQNNLPTTPPRSSPNDGSSQKKKLQLSPDIILGYSNNTRTPGKAALRTHLVNNSSPLEQQKVVRNLNFGPGNKPRSINDLMTNEIESSLGVTHHGRCRTPLSSASPPVVRAVYSPISRPNSNENIPESLSSSSSGFQVSRATVLVNTQSKPGMDAGMNEGLAAGLKARLLSLAKSSANSLEKTASRNEEASSSQLESTNPLLNSPLVKEKKLVEAANGRVTVEVVLQSSEGPEGLVPKSKNDNSSNSNGSVLQLVRKRVGEVNGISVPPKKQPTPDIIGPPKTPTPTFPPSTPSPRPGSASTPLSRPSSAHHYTPELRNSPGLATLTPVNGYRSRVPTPGGLMDDHGIGSSAPRADFDSTFDRILCFATNEVDKRRRSTEAAGMSPRNGHVSTTTGNLKASDYNDRPKTPSATNGETSPDSGIGRDLPLSSLDHWNHSAEVDSFSKGRRHRENSIYRRRSPTPPPMGIPRTPSPSRNDELYEDDLMDEPPPRIPTPGKGMDFKKMLQQSKMMVGNVTPEVDSYRPVNKASSVDIKPKMEVDCKSNETSAVGEKVVEDRNSTASSAATITPIVNHNPASGSSSSDQQCHPKKRWNNWGHTGPVRPSSPQAGGSVDGRSSVASDCSSTADTGHIPITATTTNQGIPANNPVLNPGSTLHSSSSAMSAAASKFRPKGKGFDWNTEMRSGSPYNSSPSPNSYAPQQQQQHSQGYPSSQTNNHLPLPPPNVKVTSTGIVPSIGQQHHQHPQHFHQQQQHANGPMGNMNIVPPQQQQQQPKSCVPLPIGRIPPPPPPPHSGKSILSAVDQVIMQTLNSGNRPATNNTTGNPSSSNFESSTYNNNLYKQQQTSSGNYNPTNHNHFNNGSNQKMVVPPPAAATGYQPPHPPGGHGQSNSNNYHQANSYSQQQQPGQNNMYGTHQHHTNNSAPPTAGFGRQQAQPHPSNSAYPVMQSPKIHPSAYAQQGAGGGSSSGGTGSYYNGGQHLGGNKAPYEHRNGYHRLGPYPQSSSYSSSASHPPPPGSTNKGIHDMYPQQPHYNSHYNHTSSSRQQQAQPHHHLNSSSASSSHHHQSHGLPQQGYNNNNHDHPHNQMLPTRR</sequence>
<keyword evidence="16" id="KW-1185">Reference proteome</keyword>
<feature type="compositionally biased region" description="Polar residues" evidence="13">
    <location>
        <begin position="1172"/>
        <end position="1184"/>
    </location>
</feature>
<feature type="compositionally biased region" description="Low complexity" evidence="13">
    <location>
        <begin position="1800"/>
        <end position="1811"/>
    </location>
</feature>
<feature type="compositionally biased region" description="Basic residues" evidence="13">
    <location>
        <begin position="1428"/>
        <end position="1442"/>
    </location>
</feature>
<feature type="coiled-coil region" evidence="12">
    <location>
        <begin position="778"/>
        <end position="812"/>
    </location>
</feature>
<protein>
    <recommendedName>
        <fullName evidence="3 11">Histone-lysine N-methyltransferase, H3 lysine-79 specific</fullName>
        <ecNumber evidence="2 11">2.1.1.360</ecNumber>
    </recommendedName>
    <alternativeName>
        <fullName evidence="9 11">Histone H3-K79 methyltransferase</fullName>
    </alternativeName>
</protein>
<dbReference type="Proteomes" id="UP000198287">
    <property type="component" value="Unassembled WGS sequence"/>
</dbReference>
<feature type="compositionally biased region" description="Polar residues" evidence="13">
    <location>
        <begin position="2050"/>
        <end position="2059"/>
    </location>
</feature>
<feature type="region of interest" description="Disordered" evidence="13">
    <location>
        <begin position="818"/>
        <end position="857"/>
    </location>
</feature>
<dbReference type="Pfam" id="PF08123">
    <property type="entry name" value="DOT1"/>
    <property type="match status" value="1"/>
</dbReference>
<feature type="compositionally biased region" description="Low complexity" evidence="13">
    <location>
        <begin position="1640"/>
        <end position="1650"/>
    </location>
</feature>
<name>A0A226DC13_FOLCA</name>
<feature type="compositionally biased region" description="Low complexity" evidence="13">
    <location>
        <begin position="818"/>
        <end position="828"/>
    </location>
</feature>
<evidence type="ECO:0000256" key="5">
    <source>
        <dbReference type="ARBA" id="ARBA00022679"/>
    </source>
</evidence>
<dbReference type="EC" id="2.1.1.360" evidence="2 11"/>
<feature type="compositionally biased region" description="Polar residues" evidence="13">
    <location>
        <begin position="352"/>
        <end position="368"/>
    </location>
</feature>
<feature type="region of interest" description="Disordered" evidence="13">
    <location>
        <begin position="876"/>
        <end position="915"/>
    </location>
</feature>
<feature type="compositionally biased region" description="Low complexity" evidence="13">
    <location>
        <begin position="1831"/>
        <end position="1845"/>
    </location>
</feature>
<evidence type="ECO:0000256" key="11">
    <source>
        <dbReference type="RuleBase" id="RU271113"/>
    </source>
</evidence>
<dbReference type="SUPFAM" id="SSF53335">
    <property type="entry name" value="S-adenosyl-L-methionine-dependent methyltransferases"/>
    <property type="match status" value="1"/>
</dbReference>
<dbReference type="FunFam" id="1.10.260.60:FF:000001">
    <property type="entry name" value="Histone-lysine N-methyltransferase, H3 lysine-79 specific"/>
    <property type="match status" value="1"/>
</dbReference>
<feature type="compositionally biased region" description="Polar residues" evidence="13">
    <location>
        <begin position="1617"/>
        <end position="1639"/>
    </location>
</feature>
<feature type="region of interest" description="Disordered" evidence="13">
    <location>
        <begin position="344"/>
        <end position="379"/>
    </location>
</feature>
<dbReference type="CDD" id="cd02440">
    <property type="entry name" value="AdoMet_MTases"/>
    <property type="match status" value="1"/>
</dbReference>
<feature type="coiled-coil region" evidence="12">
    <location>
        <begin position="700"/>
        <end position="734"/>
    </location>
</feature>
<dbReference type="FunFam" id="3.40.50.150:FF:000033">
    <property type="entry name" value="Histone-lysine N-methyltransferase, H3 lysine-79 specific"/>
    <property type="match status" value="1"/>
</dbReference>
<evidence type="ECO:0000256" key="8">
    <source>
        <dbReference type="ARBA" id="ARBA00023242"/>
    </source>
</evidence>
<evidence type="ECO:0000256" key="13">
    <source>
        <dbReference type="SAM" id="MobiDB-lite"/>
    </source>
</evidence>
<evidence type="ECO:0000256" key="2">
    <source>
        <dbReference type="ARBA" id="ARBA00012190"/>
    </source>
</evidence>
<feature type="compositionally biased region" description="Pro residues" evidence="13">
    <location>
        <begin position="1766"/>
        <end position="1775"/>
    </location>
</feature>
<feature type="compositionally biased region" description="Basic and acidic residues" evidence="13">
    <location>
        <begin position="1416"/>
        <end position="1427"/>
    </location>
</feature>
<dbReference type="OrthoDB" id="443402at2759"/>
<feature type="compositionally biased region" description="Basic and acidic residues" evidence="13">
    <location>
        <begin position="876"/>
        <end position="886"/>
    </location>
</feature>
<dbReference type="GO" id="GO:0140956">
    <property type="term" value="F:histone H3K79 trimethyltransferase activity"/>
    <property type="evidence" value="ECO:0007669"/>
    <property type="project" value="UniProtKB-EC"/>
</dbReference>
<keyword evidence="5 11" id="KW-0808">Transferase</keyword>
<evidence type="ECO:0000256" key="9">
    <source>
        <dbReference type="ARBA" id="ARBA00029821"/>
    </source>
</evidence>
<keyword evidence="4 11" id="KW-0489">Methyltransferase</keyword>
<dbReference type="PANTHER" id="PTHR21451:SF0">
    <property type="entry name" value="HISTONE-LYSINE N-METHYLTRANSFERASE, H3 LYSINE-79 SPECIFIC"/>
    <property type="match status" value="1"/>
</dbReference>
<feature type="compositionally biased region" description="Low complexity" evidence="13">
    <location>
        <begin position="970"/>
        <end position="983"/>
    </location>
</feature>
<feature type="region of interest" description="Disordered" evidence="13">
    <location>
        <begin position="1162"/>
        <end position="1184"/>
    </location>
</feature>
<feature type="compositionally biased region" description="Polar residues" evidence="13">
    <location>
        <begin position="1392"/>
        <end position="1402"/>
    </location>
</feature>
<evidence type="ECO:0000259" key="14">
    <source>
        <dbReference type="PROSITE" id="PS51569"/>
    </source>
</evidence>
<reference evidence="15 16" key="1">
    <citation type="submission" date="2015-12" db="EMBL/GenBank/DDBJ databases">
        <title>The genome of Folsomia candida.</title>
        <authorList>
            <person name="Faddeeva A."/>
            <person name="Derks M.F."/>
            <person name="Anvar Y."/>
            <person name="Smit S."/>
            <person name="Van Straalen N."/>
            <person name="Roelofs D."/>
        </authorList>
    </citation>
    <scope>NUCLEOTIDE SEQUENCE [LARGE SCALE GENOMIC DNA]</scope>
    <source>
        <strain evidence="15 16">VU population</strain>
        <tissue evidence="15">Whole body</tissue>
    </source>
</reference>
<comment type="caution">
    <text evidence="15">The sequence shown here is derived from an EMBL/GenBank/DDBJ whole genome shotgun (WGS) entry which is preliminary data.</text>
</comment>
<dbReference type="CDD" id="cd20902">
    <property type="entry name" value="CC_DOT1L"/>
    <property type="match status" value="1"/>
</dbReference>
<feature type="compositionally biased region" description="Polar residues" evidence="13">
    <location>
        <begin position="1914"/>
        <end position="1924"/>
    </location>
</feature>
<feature type="compositionally biased region" description="Basic and acidic residues" evidence="13">
    <location>
        <begin position="833"/>
        <end position="846"/>
    </location>
</feature>
<dbReference type="PROSITE" id="PS51569">
    <property type="entry name" value="DOT1"/>
    <property type="match status" value="1"/>
</dbReference>
<feature type="region of interest" description="Disordered" evidence="13">
    <location>
        <begin position="1245"/>
        <end position="1337"/>
    </location>
</feature>
<feature type="domain" description="DOT1" evidence="14">
    <location>
        <begin position="27"/>
        <end position="343"/>
    </location>
</feature>
<comment type="function">
    <text evidence="11">Histone methyltransferase that specifically trimethylates histone H3 to form H3K79me3. This methylation is required for telomere silencing and for the pachytene checkpoint during the meiotic cell cycle by allowing the recruitment of RAD9 to double strand breaks. Nucleosomes are preferred as substrate compared to free histone.</text>
</comment>
<dbReference type="Gene3D" id="3.40.50.150">
    <property type="entry name" value="Vaccinia Virus protein VP39"/>
    <property type="match status" value="1"/>
</dbReference>
<dbReference type="GO" id="GO:0032259">
    <property type="term" value="P:methylation"/>
    <property type="evidence" value="ECO:0007669"/>
    <property type="project" value="UniProtKB-KW"/>
</dbReference>
<feature type="region of interest" description="Disordered" evidence="13">
    <location>
        <begin position="391"/>
        <end position="488"/>
    </location>
</feature>
<feature type="compositionally biased region" description="Polar residues" evidence="13">
    <location>
        <begin position="1542"/>
        <end position="1568"/>
    </location>
</feature>
<evidence type="ECO:0000256" key="12">
    <source>
        <dbReference type="SAM" id="Coils"/>
    </source>
</evidence>
<feature type="compositionally biased region" description="Polar residues" evidence="13">
    <location>
        <begin position="1871"/>
        <end position="1906"/>
    </location>
</feature>
<keyword evidence="8 11" id="KW-0539">Nucleus</keyword>
<dbReference type="GO" id="GO:0035097">
    <property type="term" value="C:histone methyltransferase complex"/>
    <property type="evidence" value="ECO:0007669"/>
    <property type="project" value="UniProtKB-ARBA"/>
</dbReference>
<feature type="compositionally biased region" description="Gly residues" evidence="13">
    <location>
        <begin position="1942"/>
        <end position="1953"/>
    </location>
</feature>